<feature type="region of interest" description="Disordered" evidence="1">
    <location>
        <begin position="193"/>
        <end position="394"/>
    </location>
</feature>
<proteinExistence type="predicted"/>
<name>I1GV30_BRADI</name>
<keyword evidence="4" id="KW-1185">Reference proteome</keyword>
<feature type="compositionally biased region" description="Basic and acidic residues" evidence="1">
    <location>
        <begin position="348"/>
        <end position="362"/>
    </location>
</feature>
<dbReference type="ExpressionAtlas" id="I1GV30">
    <property type="expression patterns" value="baseline"/>
</dbReference>
<dbReference type="PANTHER" id="PTHR35698:SF2">
    <property type="entry name" value="DNA-BINDING PROTEIN RHL1"/>
    <property type="match status" value="1"/>
</dbReference>
<dbReference type="KEGG" id="bdi:100842808"/>
<feature type="compositionally biased region" description="Basic and acidic residues" evidence="1">
    <location>
        <begin position="276"/>
        <end position="294"/>
    </location>
</feature>
<dbReference type="RefSeq" id="XP_010239338.1">
    <property type="nucleotide sequence ID" value="XM_010241036.3"/>
</dbReference>
<dbReference type="GO" id="GO:0042023">
    <property type="term" value="P:DNA endoreduplication"/>
    <property type="evidence" value="ECO:0007669"/>
    <property type="project" value="InterPro"/>
</dbReference>
<feature type="compositionally biased region" description="Basic and acidic residues" evidence="1">
    <location>
        <begin position="369"/>
        <end position="382"/>
    </location>
</feature>
<organism evidence="3">
    <name type="scientific">Brachypodium distachyon</name>
    <name type="common">Purple false brome</name>
    <name type="synonym">Trachynia distachya</name>
    <dbReference type="NCBI Taxonomy" id="15368"/>
    <lineage>
        <taxon>Eukaryota</taxon>
        <taxon>Viridiplantae</taxon>
        <taxon>Streptophyta</taxon>
        <taxon>Embryophyta</taxon>
        <taxon>Tracheophyta</taxon>
        <taxon>Spermatophyta</taxon>
        <taxon>Magnoliopsida</taxon>
        <taxon>Liliopsida</taxon>
        <taxon>Poales</taxon>
        <taxon>Poaceae</taxon>
        <taxon>BOP clade</taxon>
        <taxon>Pooideae</taxon>
        <taxon>Stipodae</taxon>
        <taxon>Brachypodieae</taxon>
        <taxon>Brachypodium</taxon>
    </lineage>
</organism>
<reference evidence="2" key="2">
    <citation type="submission" date="2017-06" db="EMBL/GenBank/DDBJ databases">
        <title>WGS assembly of Brachypodium distachyon.</title>
        <authorList>
            <consortium name="The International Brachypodium Initiative"/>
            <person name="Lucas S."/>
            <person name="Harmon-Smith M."/>
            <person name="Lail K."/>
            <person name="Tice H."/>
            <person name="Grimwood J."/>
            <person name="Bruce D."/>
            <person name="Barry K."/>
            <person name="Shu S."/>
            <person name="Lindquist E."/>
            <person name="Wang M."/>
            <person name="Pitluck S."/>
            <person name="Vogel J.P."/>
            <person name="Garvin D.F."/>
            <person name="Mockler T.C."/>
            <person name="Schmutz J."/>
            <person name="Rokhsar D."/>
            <person name="Bevan M.W."/>
        </authorList>
    </citation>
    <scope>NUCLEOTIDE SEQUENCE</scope>
    <source>
        <strain evidence="2">Bd21</strain>
    </source>
</reference>
<accession>I1GV30</accession>
<dbReference type="STRING" id="15368.I1GV30"/>
<dbReference type="HOGENOM" id="CLU_040605_1_0_1"/>
<protein>
    <recommendedName>
        <fullName evidence="5">DNA-binding protein RHL1</fullName>
    </recommendedName>
</protein>
<feature type="compositionally biased region" description="Acidic residues" evidence="1">
    <location>
        <begin position="383"/>
        <end position="394"/>
    </location>
</feature>
<dbReference type="Proteomes" id="UP000008810">
    <property type="component" value="Chromosome 1"/>
</dbReference>
<evidence type="ECO:0000256" key="1">
    <source>
        <dbReference type="SAM" id="MobiDB-lite"/>
    </source>
</evidence>
<evidence type="ECO:0000313" key="3">
    <source>
        <dbReference type="EnsemblPlants" id="KQK16600"/>
    </source>
</evidence>
<evidence type="ECO:0000313" key="4">
    <source>
        <dbReference type="Proteomes" id="UP000008810"/>
    </source>
</evidence>
<dbReference type="AlphaFoldDB" id="I1GV30"/>
<reference evidence="2 3" key="1">
    <citation type="journal article" date="2010" name="Nature">
        <title>Genome sequencing and analysis of the model grass Brachypodium distachyon.</title>
        <authorList>
            <consortium name="International Brachypodium Initiative"/>
        </authorList>
    </citation>
    <scope>NUCLEOTIDE SEQUENCE [LARGE SCALE GENOMIC DNA]</scope>
    <source>
        <strain evidence="2 3">Bd21</strain>
    </source>
</reference>
<dbReference type="PANTHER" id="PTHR35698">
    <property type="entry name" value="DNA-BINDING PROTEIN RHL1"/>
    <property type="match status" value="1"/>
</dbReference>
<evidence type="ECO:0008006" key="5">
    <source>
        <dbReference type="Google" id="ProtNLM"/>
    </source>
</evidence>
<dbReference type="OMA" id="GEFTDDK"/>
<dbReference type="FunCoup" id="I1GV30">
    <property type="interactions" value="1795"/>
</dbReference>
<reference evidence="3" key="3">
    <citation type="submission" date="2018-08" db="UniProtKB">
        <authorList>
            <consortium name="EnsemblPlants"/>
        </authorList>
    </citation>
    <scope>IDENTIFICATION</scope>
    <source>
        <strain evidence="3">cv. Bd21</strain>
    </source>
</reference>
<dbReference type="EnsemblPlants" id="KQK16600">
    <property type="protein sequence ID" value="KQK16600"/>
    <property type="gene ID" value="BRADI_1g29464v3"/>
</dbReference>
<dbReference type="GO" id="GO:0003677">
    <property type="term" value="F:DNA binding"/>
    <property type="evidence" value="ECO:0007669"/>
    <property type="project" value="InterPro"/>
</dbReference>
<gene>
    <name evidence="3" type="primary">LOC100842808</name>
    <name evidence="2" type="ORF">BRADI_1g29464v3</name>
</gene>
<dbReference type="InterPro" id="IPR038859">
    <property type="entry name" value="RHL1"/>
</dbReference>
<dbReference type="EMBL" id="CM000880">
    <property type="protein sequence ID" value="KQK16600.1"/>
    <property type="molecule type" value="Genomic_DNA"/>
</dbReference>
<dbReference type="eggNOG" id="ENOG502QVIA">
    <property type="taxonomic scope" value="Eukaryota"/>
</dbReference>
<dbReference type="OrthoDB" id="568248at2759"/>
<evidence type="ECO:0000313" key="2">
    <source>
        <dbReference type="EMBL" id="KQK16600.1"/>
    </source>
</evidence>
<dbReference type="Gramene" id="KQK16600">
    <property type="protein sequence ID" value="KQK16600"/>
    <property type="gene ID" value="BRADI_1g29464v3"/>
</dbReference>
<sequence>MVSKKPTAAAAGAGDADADERRRLRSLAVSKGLLRHGVPAAPRVVLPPSNTVSRLQGRDIVRRGGQRKSRFLFSFPGLLAPQAAASGAGRIGELADLGSKNPVLYLEFQQGRMKLLGTHVYPRNKYLTLQMTRSAKGVACEDVFESLIVFSEAYWIGTKEENPEELKLEFPKDIQNDGAAADCDFKGGAGAASGEVITDNKPGKEIAEPLSPKSESDADSEDSDRNDGNGAQTMSEPPVRQSARTAGKALKYAELFAGGDSADSDNGFEVPEDLDEKMKSPEMKKEIPSEDIKLAECSAHSLPIKKEPLVQATLSTMFKKAEERKRSTRSPKESPATKGPAAKKQRATPKEKQPAAKKEASGSRRKQKTKVEELSDSSQDHGMDDDDSDEDWAG</sequence>
<dbReference type="GeneID" id="100842808"/>